<dbReference type="Pfam" id="PF00078">
    <property type="entry name" value="RVT_1"/>
    <property type="match status" value="1"/>
</dbReference>
<dbReference type="PROSITE" id="PS50878">
    <property type="entry name" value="RT_POL"/>
    <property type="match status" value="1"/>
</dbReference>
<dbReference type="SUPFAM" id="SSF56672">
    <property type="entry name" value="DNA/RNA polymerases"/>
    <property type="match status" value="1"/>
</dbReference>
<evidence type="ECO:0000259" key="1">
    <source>
        <dbReference type="PROSITE" id="PS50164"/>
    </source>
</evidence>
<dbReference type="OrthoDB" id="7791153at2759"/>
<accession>A0A6J1RAX1</accession>
<sequence>MDRFDYINRMTEVLSDASTYKKVDKNPIKQITTKINQLVKSWHDNDIIDYQIFKQLHCTNGNLPRCYGLPKIHKTGFPMRVIVSAIGSPLYNVARFIHEILHNSIPKPRSHVRDGWSFVKGITNVRIDSDEVLVSLDVTALFTNIPNELVYESVRKRWHYISQNTELSLSQFLHVIELILHSTSFCFDGQFYEQIYGSPMGSPLSPILADMVMEDLETHCLSLLDFDVRIYLRYVDDIFTIVPKRAINALLEAFNSYHPRLRFTYEIETDNSLPFLDTIVIRDGDERFHHANINIIKDILVDNSFPIKLVNKHINNRLRQLENRRDLSANNSERDSTFDARRCVVIPYVKGLSAGIYGVLLRKSAVTRGKDRLATNKETNVVYKIDCENCDASYIGQTKRHLETRVKEHFSDIKKHDSNFSV</sequence>
<evidence type="ECO:0000259" key="2">
    <source>
        <dbReference type="PROSITE" id="PS50878"/>
    </source>
</evidence>
<dbReference type="PROSITE" id="PS50164">
    <property type="entry name" value="GIY_YIG"/>
    <property type="match status" value="1"/>
</dbReference>
<feature type="non-terminal residue" evidence="4">
    <location>
        <position position="422"/>
    </location>
</feature>
<dbReference type="CDD" id="cd00304">
    <property type="entry name" value="RT_like"/>
    <property type="match status" value="1"/>
</dbReference>
<proteinExistence type="predicted"/>
<protein>
    <submittedName>
        <fullName evidence="4">Uncharacterized protein LOC112466277</fullName>
    </submittedName>
</protein>
<dbReference type="GO" id="GO:0071897">
    <property type="term" value="P:DNA biosynthetic process"/>
    <property type="evidence" value="ECO:0007669"/>
    <property type="project" value="UniProtKB-ARBA"/>
</dbReference>
<dbReference type="AlphaFoldDB" id="A0A6J1RAX1"/>
<dbReference type="InterPro" id="IPR043502">
    <property type="entry name" value="DNA/RNA_pol_sf"/>
</dbReference>
<dbReference type="Gene3D" id="3.40.1440.10">
    <property type="entry name" value="GIY-YIG endonuclease"/>
    <property type="match status" value="1"/>
</dbReference>
<gene>
    <name evidence="4" type="primary">LOC112466277</name>
</gene>
<dbReference type="RefSeq" id="XP_024890071.1">
    <property type="nucleotide sequence ID" value="XM_025034303.1"/>
</dbReference>
<organism evidence="3 4">
    <name type="scientific">Temnothorax curvispinosus</name>
    <dbReference type="NCBI Taxonomy" id="300111"/>
    <lineage>
        <taxon>Eukaryota</taxon>
        <taxon>Metazoa</taxon>
        <taxon>Ecdysozoa</taxon>
        <taxon>Arthropoda</taxon>
        <taxon>Hexapoda</taxon>
        <taxon>Insecta</taxon>
        <taxon>Pterygota</taxon>
        <taxon>Neoptera</taxon>
        <taxon>Endopterygota</taxon>
        <taxon>Hymenoptera</taxon>
        <taxon>Apocrita</taxon>
        <taxon>Aculeata</taxon>
        <taxon>Formicoidea</taxon>
        <taxon>Formicidae</taxon>
        <taxon>Myrmicinae</taxon>
        <taxon>Temnothorax</taxon>
    </lineage>
</organism>
<feature type="domain" description="GIY-YIG" evidence="1">
    <location>
        <begin position="378"/>
        <end position="422"/>
    </location>
</feature>
<evidence type="ECO:0000313" key="4">
    <source>
        <dbReference type="RefSeq" id="XP_024890071.1"/>
    </source>
</evidence>
<dbReference type="Proteomes" id="UP000504618">
    <property type="component" value="Unplaced"/>
</dbReference>
<name>A0A6J1RAX1_9HYME</name>
<dbReference type="PANTHER" id="PTHR21301:SF10">
    <property type="entry name" value="REVERSE TRANSCRIPTASE DOMAIN-CONTAINING PROTEIN"/>
    <property type="match status" value="1"/>
</dbReference>
<dbReference type="GeneID" id="112466277"/>
<dbReference type="InterPro" id="IPR035901">
    <property type="entry name" value="GIY-YIG_endonuc_sf"/>
</dbReference>
<reference evidence="4" key="1">
    <citation type="submission" date="2025-08" db="UniProtKB">
        <authorList>
            <consortium name="RefSeq"/>
        </authorList>
    </citation>
    <scope>IDENTIFICATION</scope>
    <source>
        <tissue evidence="4">Whole body</tissue>
    </source>
</reference>
<dbReference type="PANTHER" id="PTHR21301">
    <property type="entry name" value="REVERSE TRANSCRIPTASE"/>
    <property type="match status" value="1"/>
</dbReference>
<keyword evidence="3" id="KW-1185">Reference proteome</keyword>
<evidence type="ECO:0000313" key="3">
    <source>
        <dbReference type="Proteomes" id="UP000504618"/>
    </source>
</evidence>
<dbReference type="InterPro" id="IPR000305">
    <property type="entry name" value="GIY-YIG_endonuc"/>
</dbReference>
<dbReference type="InterPro" id="IPR000477">
    <property type="entry name" value="RT_dom"/>
</dbReference>
<feature type="domain" description="Reverse transcriptase" evidence="2">
    <location>
        <begin position="1"/>
        <end position="295"/>
    </location>
</feature>